<dbReference type="InterPro" id="IPR036390">
    <property type="entry name" value="WH_DNA-bd_sf"/>
</dbReference>
<dbReference type="FunFam" id="1.10.10.10:FF:000001">
    <property type="entry name" value="LysR family transcriptional regulator"/>
    <property type="match status" value="1"/>
</dbReference>
<keyword evidence="7" id="KW-1185">Reference proteome</keyword>
<evidence type="ECO:0000313" key="7">
    <source>
        <dbReference type="Proteomes" id="UP000587991"/>
    </source>
</evidence>
<evidence type="ECO:0000256" key="1">
    <source>
        <dbReference type="ARBA" id="ARBA00009437"/>
    </source>
</evidence>
<feature type="domain" description="HTH lysR-type" evidence="5">
    <location>
        <begin position="1"/>
        <end position="59"/>
    </location>
</feature>
<dbReference type="RefSeq" id="WP_168875546.1">
    <property type="nucleotide sequence ID" value="NZ_JABAIM010000001.1"/>
</dbReference>
<evidence type="ECO:0000256" key="3">
    <source>
        <dbReference type="ARBA" id="ARBA00023125"/>
    </source>
</evidence>
<dbReference type="Gene3D" id="1.10.10.10">
    <property type="entry name" value="Winged helix-like DNA-binding domain superfamily/Winged helix DNA-binding domain"/>
    <property type="match status" value="1"/>
</dbReference>
<accession>A0A847S540</accession>
<dbReference type="InterPro" id="IPR058163">
    <property type="entry name" value="LysR-type_TF_proteobact-type"/>
</dbReference>
<name>A0A847S540_9NEIS</name>
<dbReference type="AlphaFoldDB" id="A0A847S540"/>
<keyword evidence="2" id="KW-0805">Transcription regulation</keyword>
<proteinExistence type="inferred from homology"/>
<keyword evidence="4" id="KW-0804">Transcription</keyword>
<dbReference type="EMBL" id="JABAIM010000001">
    <property type="protein sequence ID" value="NLR73895.1"/>
    <property type="molecule type" value="Genomic_DNA"/>
</dbReference>
<evidence type="ECO:0000256" key="4">
    <source>
        <dbReference type="ARBA" id="ARBA00023163"/>
    </source>
</evidence>
<sequence>MQTLRDLEIFQLAADLGSLSSAARRLNMTPAAVSMAIKRLEAELGVAVFLRSTRSLRLTTEGRIYLDHCRQALQLLADGREAALTGIRALRGLLQLSLPSDLGRNVVLPWLDQFQEQHPELQLRLLVTDRLADVYRQPVDLALRYGTLPDSSLVALPVASDNRRVLCAAPTYIARHGQPATPAALVAHNCLTYQHGDVVYDRWRFFPQGREVSFQVTGNRSTDDGDAVRRWALDGQGIAYKSALDVAEDLLAGRLVALCPDWAGEPVPLNLLCAGRRQVSPLVQTLRQFLTERCADVLSRLSTAGLLPARRG</sequence>
<dbReference type="GO" id="GO:0043565">
    <property type="term" value="F:sequence-specific DNA binding"/>
    <property type="evidence" value="ECO:0007669"/>
    <property type="project" value="TreeGrafter"/>
</dbReference>
<dbReference type="PANTHER" id="PTHR30537:SF21">
    <property type="entry name" value="HTH-TYPE TRANSCRIPTIONAL REGULATOR SINR-RELATED"/>
    <property type="match status" value="1"/>
</dbReference>
<dbReference type="FunFam" id="3.40.190.290:FF:000001">
    <property type="entry name" value="Transcriptional regulator, LysR family"/>
    <property type="match status" value="1"/>
</dbReference>
<keyword evidence="3" id="KW-0238">DNA-binding</keyword>
<organism evidence="6 7">
    <name type="scientific">Leeia aquatica</name>
    <dbReference type="NCBI Taxonomy" id="2725557"/>
    <lineage>
        <taxon>Bacteria</taxon>
        <taxon>Pseudomonadati</taxon>
        <taxon>Pseudomonadota</taxon>
        <taxon>Betaproteobacteria</taxon>
        <taxon>Neisseriales</taxon>
        <taxon>Leeiaceae</taxon>
        <taxon>Leeia</taxon>
    </lineage>
</organism>
<evidence type="ECO:0000313" key="6">
    <source>
        <dbReference type="EMBL" id="NLR73895.1"/>
    </source>
</evidence>
<dbReference type="GO" id="GO:0006351">
    <property type="term" value="P:DNA-templated transcription"/>
    <property type="evidence" value="ECO:0007669"/>
    <property type="project" value="TreeGrafter"/>
</dbReference>
<dbReference type="SUPFAM" id="SSF46785">
    <property type="entry name" value="Winged helix' DNA-binding domain"/>
    <property type="match status" value="1"/>
</dbReference>
<evidence type="ECO:0000259" key="5">
    <source>
        <dbReference type="PROSITE" id="PS50931"/>
    </source>
</evidence>
<comment type="similarity">
    <text evidence="1">Belongs to the LysR transcriptional regulatory family.</text>
</comment>
<protein>
    <submittedName>
        <fullName evidence="6">LysR family transcriptional regulator</fullName>
    </submittedName>
</protein>
<dbReference type="Pfam" id="PF00126">
    <property type="entry name" value="HTH_1"/>
    <property type="match status" value="1"/>
</dbReference>
<comment type="caution">
    <text evidence="6">The sequence shown here is derived from an EMBL/GenBank/DDBJ whole genome shotgun (WGS) entry which is preliminary data.</text>
</comment>
<reference evidence="6 7" key="1">
    <citation type="submission" date="2020-04" db="EMBL/GenBank/DDBJ databases">
        <title>Draft genome of Leeia sp. IMCC25680.</title>
        <authorList>
            <person name="Song J."/>
            <person name="Cho J.-C."/>
        </authorList>
    </citation>
    <scope>NUCLEOTIDE SEQUENCE [LARGE SCALE GENOMIC DNA]</scope>
    <source>
        <strain evidence="6 7">IMCC25680</strain>
    </source>
</reference>
<dbReference type="Proteomes" id="UP000587991">
    <property type="component" value="Unassembled WGS sequence"/>
</dbReference>
<dbReference type="GO" id="GO:0003700">
    <property type="term" value="F:DNA-binding transcription factor activity"/>
    <property type="evidence" value="ECO:0007669"/>
    <property type="project" value="InterPro"/>
</dbReference>
<dbReference type="PANTHER" id="PTHR30537">
    <property type="entry name" value="HTH-TYPE TRANSCRIPTIONAL REGULATOR"/>
    <property type="match status" value="1"/>
</dbReference>
<dbReference type="InterPro" id="IPR036388">
    <property type="entry name" value="WH-like_DNA-bd_sf"/>
</dbReference>
<evidence type="ECO:0000256" key="2">
    <source>
        <dbReference type="ARBA" id="ARBA00023015"/>
    </source>
</evidence>
<dbReference type="Gene3D" id="3.40.190.290">
    <property type="match status" value="1"/>
</dbReference>
<dbReference type="PRINTS" id="PR00039">
    <property type="entry name" value="HTHLYSR"/>
</dbReference>
<dbReference type="SUPFAM" id="SSF53850">
    <property type="entry name" value="Periplasmic binding protein-like II"/>
    <property type="match status" value="1"/>
</dbReference>
<dbReference type="InterPro" id="IPR005119">
    <property type="entry name" value="LysR_subst-bd"/>
</dbReference>
<gene>
    <name evidence="6" type="ORF">HF682_01815</name>
</gene>
<dbReference type="Pfam" id="PF03466">
    <property type="entry name" value="LysR_substrate"/>
    <property type="match status" value="1"/>
</dbReference>
<dbReference type="PROSITE" id="PS50931">
    <property type="entry name" value="HTH_LYSR"/>
    <property type="match status" value="1"/>
</dbReference>
<dbReference type="CDD" id="cd08422">
    <property type="entry name" value="PBP2_CrgA_like"/>
    <property type="match status" value="1"/>
</dbReference>
<dbReference type="InterPro" id="IPR000847">
    <property type="entry name" value="LysR_HTH_N"/>
</dbReference>